<dbReference type="InterPro" id="IPR006543">
    <property type="entry name" value="Histidinol-phos"/>
</dbReference>
<feature type="binding site" evidence="9">
    <location>
        <position position="7"/>
    </location>
    <ligand>
        <name>Mg(2+)</name>
        <dbReference type="ChEBI" id="CHEBI:18420"/>
    </ligand>
</feature>
<dbReference type="GO" id="GO:0005975">
    <property type="term" value="P:carbohydrate metabolic process"/>
    <property type="evidence" value="ECO:0007669"/>
    <property type="project" value="InterPro"/>
</dbReference>
<proteinExistence type="inferred from homology"/>
<keyword evidence="9" id="KW-0862">Zinc</keyword>
<evidence type="ECO:0000256" key="5">
    <source>
        <dbReference type="ARBA" id="ARBA00023277"/>
    </source>
</evidence>
<feature type="binding site" evidence="9">
    <location>
        <position position="97"/>
    </location>
    <ligand>
        <name>Zn(2+)</name>
        <dbReference type="ChEBI" id="CHEBI:29105"/>
    </ligand>
</feature>
<comment type="similarity">
    <text evidence="7">Belongs to the gmhB family.</text>
</comment>
<dbReference type="RefSeq" id="WP_259055178.1">
    <property type="nucleotide sequence ID" value="NZ_JANUCT010000008.1"/>
</dbReference>
<dbReference type="PIRSF" id="PIRSF004682">
    <property type="entry name" value="GmhB"/>
    <property type="match status" value="1"/>
</dbReference>
<sequence>MPTVILDRDGVIGEDTDGIPSVAEWQPLPGSLQAIGRLSQNGYRVVLVLNQAELAGRKFSIEDFNAINQKMMSHLAQFGGQIEAIFFCPCSSRDADCNCRKPKPDMLLNLAGRLRINLEGVPCVGDRISDLQSARAAGAQPILVKTGRGARIVNDNKVPKDVPVYENLAAFVNDLLGKH</sequence>
<evidence type="ECO:0000256" key="6">
    <source>
        <dbReference type="ARBA" id="ARBA00031828"/>
    </source>
</evidence>
<feature type="active site" description="Nucleophile" evidence="8">
    <location>
        <position position="7"/>
    </location>
</feature>
<dbReference type="NCBIfam" id="TIGR01656">
    <property type="entry name" value="Histidinol-ppas"/>
    <property type="match status" value="1"/>
</dbReference>
<dbReference type="PANTHER" id="PTHR42891:SF1">
    <property type="entry name" value="D-GLYCERO-BETA-D-MANNO-HEPTOSE-1,7-BISPHOSPHATE 7-PHOSPHATASE"/>
    <property type="match status" value="1"/>
</dbReference>
<feature type="active site" description="Proton donor" evidence="8">
    <location>
        <position position="9"/>
    </location>
</feature>
<dbReference type="Gene3D" id="3.40.50.1000">
    <property type="entry name" value="HAD superfamily/HAD-like"/>
    <property type="match status" value="1"/>
</dbReference>
<keyword evidence="2 7" id="KW-0963">Cytoplasm</keyword>
<comment type="caution">
    <text evidence="10">The sequence shown here is derived from an EMBL/GenBank/DDBJ whole genome shotgun (WGS) entry which is preliminary data.</text>
</comment>
<dbReference type="Proteomes" id="UP001204445">
    <property type="component" value="Unassembled WGS sequence"/>
</dbReference>
<evidence type="ECO:0000256" key="1">
    <source>
        <dbReference type="ARBA" id="ARBA00004496"/>
    </source>
</evidence>
<evidence type="ECO:0000256" key="7">
    <source>
        <dbReference type="PIRNR" id="PIRNR004682"/>
    </source>
</evidence>
<organism evidence="10 11">
    <name type="scientific">Methylohalomonas lacus</name>
    <dbReference type="NCBI Taxonomy" id="398773"/>
    <lineage>
        <taxon>Bacteria</taxon>
        <taxon>Pseudomonadati</taxon>
        <taxon>Pseudomonadota</taxon>
        <taxon>Gammaproteobacteria</taxon>
        <taxon>Methylohalomonadales</taxon>
        <taxon>Methylohalomonadaceae</taxon>
        <taxon>Methylohalomonas</taxon>
    </lineage>
</organism>
<keyword evidence="11" id="KW-1185">Reference proteome</keyword>
<dbReference type="GO" id="GO:0005737">
    <property type="term" value="C:cytoplasm"/>
    <property type="evidence" value="ECO:0007669"/>
    <property type="project" value="UniProtKB-SubCell"/>
</dbReference>
<dbReference type="EMBL" id="JANUCT010000008">
    <property type="protein sequence ID" value="MCS3903422.1"/>
    <property type="molecule type" value="Genomic_DNA"/>
</dbReference>
<dbReference type="InterPro" id="IPR036412">
    <property type="entry name" value="HAD-like_sf"/>
</dbReference>
<reference evidence="10" key="1">
    <citation type="submission" date="2022-08" db="EMBL/GenBank/DDBJ databases">
        <title>Genomic Encyclopedia of Type Strains, Phase III (KMG-III): the genomes of soil and plant-associated and newly described type strains.</title>
        <authorList>
            <person name="Whitman W."/>
        </authorList>
    </citation>
    <scope>NUCLEOTIDE SEQUENCE</scope>
    <source>
        <strain evidence="10">HMT 1</strain>
    </source>
</reference>
<keyword evidence="3 9" id="KW-0479">Metal-binding</keyword>
<evidence type="ECO:0000256" key="3">
    <source>
        <dbReference type="ARBA" id="ARBA00022723"/>
    </source>
</evidence>
<name>A0AAE3HMU8_9GAMM</name>
<accession>A0AAE3HMU8</accession>
<keyword evidence="9" id="KW-0460">Magnesium</keyword>
<dbReference type="Pfam" id="PF13242">
    <property type="entry name" value="Hydrolase_like"/>
    <property type="match status" value="1"/>
</dbReference>
<feature type="binding site" evidence="9">
    <location>
        <position position="126"/>
    </location>
    <ligand>
        <name>Mg(2+)</name>
        <dbReference type="ChEBI" id="CHEBI:18420"/>
    </ligand>
</feature>
<evidence type="ECO:0000256" key="4">
    <source>
        <dbReference type="ARBA" id="ARBA00022801"/>
    </source>
</evidence>
<evidence type="ECO:0000256" key="9">
    <source>
        <dbReference type="PIRSR" id="PIRSR004682-4"/>
    </source>
</evidence>
<keyword evidence="5 7" id="KW-0119">Carbohydrate metabolism</keyword>
<evidence type="ECO:0000256" key="8">
    <source>
        <dbReference type="PIRSR" id="PIRSR004682-1"/>
    </source>
</evidence>
<keyword evidence="4 7" id="KW-0378">Hydrolase</keyword>
<dbReference type="InterPro" id="IPR004446">
    <property type="entry name" value="Heptose_bisP_phosphatase"/>
</dbReference>
<dbReference type="AlphaFoldDB" id="A0AAE3HMU8"/>
<feature type="binding site" evidence="9">
    <location>
        <position position="99"/>
    </location>
    <ligand>
        <name>Zn(2+)</name>
        <dbReference type="ChEBI" id="CHEBI:29105"/>
    </ligand>
</feature>
<dbReference type="EC" id="3.1.3.-" evidence="7"/>
<evidence type="ECO:0000256" key="2">
    <source>
        <dbReference type="ARBA" id="ARBA00022490"/>
    </source>
</evidence>
<evidence type="ECO:0000313" key="10">
    <source>
        <dbReference type="EMBL" id="MCS3903422.1"/>
    </source>
</evidence>
<feature type="binding site" evidence="9">
    <location>
        <position position="9"/>
    </location>
    <ligand>
        <name>Mg(2+)</name>
        <dbReference type="ChEBI" id="CHEBI:18420"/>
    </ligand>
</feature>
<comment type="cofactor">
    <cofactor evidence="9">
        <name>Mg(2+)</name>
        <dbReference type="ChEBI" id="CHEBI:18420"/>
    </cofactor>
</comment>
<dbReference type="NCBIfam" id="TIGR01662">
    <property type="entry name" value="HAD-SF-IIIA"/>
    <property type="match status" value="1"/>
</dbReference>
<dbReference type="InterPro" id="IPR023214">
    <property type="entry name" value="HAD_sf"/>
</dbReference>
<evidence type="ECO:0000313" key="11">
    <source>
        <dbReference type="Proteomes" id="UP001204445"/>
    </source>
</evidence>
<dbReference type="GO" id="GO:0046872">
    <property type="term" value="F:metal ion binding"/>
    <property type="evidence" value="ECO:0007669"/>
    <property type="project" value="UniProtKB-KW"/>
</dbReference>
<protein>
    <recommendedName>
        <fullName evidence="6 7">D,D-heptose 1,7-bisphosphate phosphatase</fullName>
        <ecNumber evidence="7">3.1.3.-</ecNumber>
    </recommendedName>
</protein>
<dbReference type="PANTHER" id="PTHR42891">
    <property type="entry name" value="D-GLYCERO-BETA-D-MANNO-HEPTOSE-1,7-BISPHOSPHATE 7-PHOSPHATASE"/>
    <property type="match status" value="1"/>
</dbReference>
<feature type="binding site" evidence="9">
    <location>
        <position position="88"/>
    </location>
    <ligand>
        <name>Zn(2+)</name>
        <dbReference type="ChEBI" id="CHEBI:29105"/>
    </ligand>
</feature>
<comment type="subcellular location">
    <subcellularLocation>
        <location evidence="1 7">Cytoplasm</location>
    </subcellularLocation>
</comment>
<dbReference type="SUPFAM" id="SSF56784">
    <property type="entry name" value="HAD-like"/>
    <property type="match status" value="1"/>
</dbReference>
<gene>
    <name evidence="10" type="ORF">J2T55_001443</name>
</gene>
<dbReference type="GO" id="GO:0016791">
    <property type="term" value="F:phosphatase activity"/>
    <property type="evidence" value="ECO:0007669"/>
    <property type="project" value="InterPro"/>
</dbReference>
<dbReference type="InterPro" id="IPR006549">
    <property type="entry name" value="HAD-SF_hydro_IIIA"/>
</dbReference>
<comment type="cofactor">
    <cofactor evidence="9">
        <name>Zn(2+)</name>
        <dbReference type="ChEBI" id="CHEBI:29105"/>
    </cofactor>
</comment>